<accession>A0A412CDC8</accession>
<dbReference type="InterPro" id="IPR011990">
    <property type="entry name" value="TPR-like_helical_dom_sf"/>
</dbReference>
<reference evidence="1 2" key="1">
    <citation type="submission" date="2018-08" db="EMBL/GenBank/DDBJ databases">
        <title>A genome reference for cultivated species of the human gut microbiota.</title>
        <authorList>
            <person name="Zou Y."/>
            <person name="Xue W."/>
            <person name="Luo G."/>
        </authorList>
    </citation>
    <scope>NUCLEOTIDE SEQUENCE [LARGE SCALE GENOMIC DNA]</scope>
    <source>
        <strain evidence="1 2">AF27-12</strain>
    </source>
</reference>
<evidence type="ECO:0000313" key="1">
    <source>
        <dbReference type="EMBL" id="RGQ81298.1"/>
    </source>
</evidence>
<protein>
    <submittedName>
        <fullName evidence="1">Tetratricopeptide repeat protein</fullName>
    </submittedName>
</protein>
<dbReference type="Proteomes" id="UP000286147">
    <property type="component" value="Unassembled WGS sequence"/>
</dbReference>
<comment type="caution">
    <text evidence="1">The sequence shown here is derived from an EMBL/GenBank/DDBJ whole genome shotgun (WGS) entry which is preliminary data.</text>
</comment>
<proteinExistence type="predicted"/>
<dbReference type="RefSeq" id="WP_118036142.1">
    <property type="nucleotide sequence ID" value="NZ_QRTP01000020.1"/>
</dbReference>
<dbReference type="Gene3D" id="1.25.40.10">
    <property type="entry name" value="Tetratricopeptide repeat domain"/>
    <property type="match status" value="1"/>
</dbReference>
<evidence type="ECO:0000313" key="2">
    <source>
        <dbReference type="Proteomes" id="UP000286147"/>
    </source>
</evidence>
<dbReference type="SUPFAM" id="SSF48452">
    <property type="entry name" value="TPR-like"/>
    <property type="match status" value="1"/>
</dbReference>
<gene>
    <name evidence="1" type="ORF">DWY77_08175</name>
</gene>
<name>A0A412CDC8_9FIRM</name>
<sequence>MGKKSLLTKEDIDILESWADGYFYKIFYYLEDFVKKGIEQKLFTLEEAKEDLNIALWYAYAGNNIDIYEYYYKVINWMPYSEKNAKGSGAWYYRYSVALTYCSDLEKAYSYAQKGVQEEADYPWGWLNLAKLQYHFGEKEKAMVSIEKGLSLVPDDYEFKVLQEEIKANCSLEEMLCHYIKPEDDAFFKNRQMYKQHLKEKMQAVDGVICHEESLQKVKEFLKGNKWQENNPYCTCMVKLDDITVKIVFTMNRAMLSKINMDWLIKEYTDIKDNLLTYDKYDVEYKLQEIEIDRDYQIKLTYYNKKKKLSLVLVLAKDSNKKVQENHNEHLKNDKEVENLALTLYKRDEQFSYVECWFEDDKIVKHYGLVGDKGDIKKYENCSIDDYKLYLDIFVGRYEKLGYISWREFTKKTLLMKITIEDNKQNLWKEENEAPIYFLYEMIQKALEINVVGFLNDWGYRRNEKKNLYEIDFYFDTVDKDIAVNLVKHVIEVFSMNAKSKVEEVIELAEVKNGVV</sequence>
<dbReference type="AlphaFoldDB" id="A0A412CDC8"/>
<organism evidence="1 2">
    <name type="scientific">Megamonas rupellensis</name>
    <dbReference type="NCBI Taxonomy" id="491921"/>
    <lineage>
        <taxon>Bacteria</taxon>
        <taxon>Bacillati</taxon>
        <taxon>Bacillota</taxon>
        <taxon>Negativicutes</taxon>
        <taxon>Selenomonadales</taxon>
        <taxon>Selenomonadaceae</taxon>
        <taxon>Megamonas</taxon>
    </lineage>
</organism>
<dbReference type="EMBL" id="QRTP01000020">
    <property type="protein sequence ID" value="RGQ81298.1"/>
    <property type="molecule type" value="Genomic_DNA"/>
</dbReference>